<accession>A0A1H5BK76</accession>
<evidence type="ECO:0000313" key="2">
    <source>
        <dbReference type="EMBL" id="SED55029.1"/>
    </source>
</evidence>
<dbReference type="InterPro" id="IPR018391">
    <property type="entry name" value="PQQ_b-propeller_rpt"/>
</dbReference>
<dbReference type="STRING" id="648782.SAMN04488554_0131"/>
<gene>
    <name evidence="2" type="ORF">SAMN04488554_0131</name>
</gene>
<reference evidence="3" key="1">
    <citation type="submission" date="2016-10" db="EMBL/GenBank/DDBJ databases">
        <authorList>
            <person name="Varghese N."/>
            <person name="Submissions S."/>
        </authorList>
    </citation>
    <scope>NUCLEOTIDE SEQUENCE [LARGE SCALE GENOMIC DNA]</scope>
    <source>
        <strain evidence="3">DSM 21368</strain>
    </source>
</reference>
<organism evidence="2 3">
    <name type="scientific">Ruania alba</name>
    <dbReference type="NCBI Taxonomy" id="648782"/>
    <lineage>
        <taxon>Bacteria</taxon>
        <taxon>Bacillati</taxon>
        <taxon>Actinomycetota</taxon>
        <taxon>Actinomycetes</taxon>
        <taxon>Micrococcales</taxon>
        <taxon>Ruaniaceae</taxon>
        <taxon>Ruania</taxon>
    </lineage>
</organism>
<dbReference type="Proteomes" id="UP000199220">
    <property type="component" value="Unassembled WGS sequence"/>
</dbReference>
<dbReference type="InterPro" id="IPR015943">
    <property type="entry name" value="WD40/YVTN_repeat-like_dom_sf"/>
</dbReference>
<keyword evidence="3" id="KW-1185">Reference proteome</keyword>
<dbReference type="Gene3D" id="2.130.10.10">
    <property type="entry name" value="YVTN repeat-like/Quinoprotein amine dehydrogenase"/>
    <property type="match status" value="1"/>
</dbReference>
<dbReference type="Pfam" id="PF13360">
    <property type="entry name" value="PQQ_2"/>
    <property type="match status" value="1"/>
</dbReference>
<dbReference type="InterPro" id="IPR002372">
    <property type="entry name" value="PQQ_rpt_dom"/>
</dbReference>
<dbReference type="RefSeq" id="WP_089771235.1">
    <property type="nucleotide sequence ID" value="NZ_FNTX01000001.1"/>
</dbReference>
<name>A0A1H5BK76_9MICO</name>
<sequence>MGTGQVVEFALEGGSGVDRPVVGARRRGMRRWLRSPGPWVTVAVMLVMAGVVSSPRGETAPATAWTIDLETGSTPGVWAVDGVVMATTADALVALDPADGTEEWALPMRDPTCTEDRLALICVHGQGPEATVTTVEADGSAQSMTIPGAQVAAATDTGLVLGGQSDDGRWLRRVEAEGDPLWEHTSEGFGTNRWQAVAARDGIVVADASASRSASARSWSLTSVNLETGDPATMAFPSPGGMLLVMDVDDLDVANAAGPQTPVWLSLERFGLPEYPGAVVTLGAVLDGVGGSTIMQFEGRPVAAVGSTVYTADDSSSNENELRAYDAISGAVQWSQSLPSARAAVCPCAASDSSLLLVTGEPQGGMTADLSTEALALAWYDRESGQSHGHVDVSPELRAMTADESTFFVLVGSTVTAYPDPVS</sequence>
<feature type="domain" description="Pyrrolo-quinoline quinone repeat" evidence="1">
    <location>
        <begin position="62"/>
        <end position="230"/>
    </location>
</feature>
<dbReference type="InterPro" id="IPR011047">
    <property type="entry name" value="Quinoprotein_ADH-like_sf"/>
</dbReference>
<dbReference type="SUPFAM" id="SSF50998">
    <property type="entry name" value="Quinoprotein alcohol dehydrogenase-like"/>
    <property type="match status" value="1"/>
</dbReference>
<dbReference type="OrthoDB" id="6189277at2"/>
<proteinExistence type="predicted"/>
<evidence type="ECO:0000313" key="3">
    <source>
        <dbReference type="Proteomes" id="UP000199220"/>
    </source>
</evidence>
<evidence type="ECO:0000259" key="1">
    <source>
        <dbReference type="Pfam" id="PF13360"/>
    </source>
</evidence>
<dbReference type="EMBL" id="FNTX01000001">
    <property type="protein sequence ID" value="SED55029.1"/>
    <property type="molecule type" value="Genomic_DNA"/>
</dbReference>
<protein>
    <recommendedName>
        <fullName evidence="1">Pyrrolo-quinoline quinone repeat domain-containing protein</fullName>
    </recommendedName>
</protein>
<dbReference type="AlphaFoldDB" id="A0A1H5BK76"/>
<dbReference type="SMART" id="SM00564">
    <property type="entry name" value="PQQ"/>
    <property type="match status" value="2"/>
</dbReference>